<dbReference type="AlphaFoldDB" id="A0AA39UZX8"/>
<name>A0AA39UZX8_9LECA</name>
<organism evidence="2 3">
    <name type="scientific">Cladonia borealis</name>
    <dbReference type="NCBI Taxonomy" id="184061"/>
    <lineage>
        <taxon>Eukaryota</taxon>
        <taxon>Fungi</taxon>
        <taxon>Dikarya</taxon>
        <taxon>Ascomycota</taxon>
        <taxon>Pezizomycotina</taxon>
        <taxon>Lecanoromycetes</taxon>
        <taxon>OSLEUM clade</taxon>
        <taxon>Lecanoromycetidae</taxon>
        <taxon>Lecanorales</taxon>
        <taxon>Lecanorineae</taxon>
        <taxon>Cladoniaceae</taxon>
        <taxon>Cladonia</taxon>
    </lineage>
</organism>
<dbReference type="EMBL" id="JAFEKC020000015">
    <property type="protein sequence ID" value="KAK0510463.1"/>
    <property type="molecule type" value="Genomic_DNA"/>
</dbReference>
<feature type="domain" description="Heterokaryon incompatibility" evidence="1">
    <location>
        <begin position="318"/>
        <end position="412"/>
    </location>
</feature>
<dbReference type="Pfam" id="PF06985">
    <property type="entry name" value="HET"/>
    <property type="match status" value="1"/>
</dbReference>
<evidence type="ECO:0000259" key="1">
    <source>
        <dbReference type="Pfam" id="PF06985"/>
    </source>
</evidence>
<keyword evidence="3" id="KW-1185">Reference proteome</keyword>
<accession>A0AA39UZX8</accession>
<dbReference type="PANTHER" id="PTHR39596:SF2">
    <property type="entry name" value="HET DOMAIN PROTEIN (AFU_ORTHOLOGUE AFUA_1G17550)-RELATED"/>
    <property type="match status" value="1"/>
</dbReference>
<dbReference type="PANTHER" id="PTHR39596">
    <property type="match status" value="1"/>
</dbReference>
<evidence type="ECO:0000313" key="2">
    <source>
        <dbReference type="EMBL" id="KAK0510463.1"/>
    </source>
</evidence>
<sequence length="796" mass="90517">MEHLLAPASSQPIKIPYVGSQEFEADIPTPEYVLMYFKSYLNRNGWTHIFENENPEEIARSLQTWLYFGCLISVFRRVSITIRTRDFVSASYNPHERLVHTTRLRDYIGEWASREGFAVGPVVRNPADLKYLRGENIKEMLNHTFLFLDLYCKKSQSMSEPHKTRMKLIELSVMALGETLCSALVAIYGYEPREMPVWGPSPILEARLKDNGWCVSDSPFFPESLQRSAISATYYFGGCVCPRPRRDHSNCSTSICKNYLQVINHGTYKQKHVSPSCSCADIEVPTAAMDVVGQDAIPVLRWDENTLSVSKAGLQAMYVAMSHVWSDGLGNDKKNSLPACQLSRIQGLVNNIYAETHRASNNDEYLPTGRHENAKVPFWIDTLCVPVGDEDLRKAAIRQMAEVYRGADRVLVLDSFILTLPRSAHIIEKYVRIHLSSWHHRLWTLQEGQLAPRLFFQFEDGPESFYDMSYSERHSLDVRDPTVLCSPLRLLCITELEIFYRYFEQARTDDVHGINIATRMRSCAKYLRNRQTSKSEDEPICIATILGLDSGPLLAQKDPARRMASFYDSVRHFDPRIIFHEHPRLHQEGFGWAPRSFLRQTPDLIAMREGGLEWDDRPELATLIPGGGGLPVRWPGFEVVGLGPLNAGSWAFIRPWVGGNFWIPMQWNYGRQVPWWSYTYKLEVLPEVDEGSPRLDNAASRYAVILPIRLDPDALSGPGVTGILGSIESETPETTMMLSTDGHPASHSMAYSGLHRLPLRYVCRVRVKMPLPDTVPQGCSFAWALVCSGEQEWCLR</sequence>
<dbReference type="InterPro" id="IPR010730">
    <property type="entry name" value="HET"/>
</dbReference>
<comment type="caution">
    <text evidence="2">The sequence shown here is derived from an EMBL/GenBank/DDBJ whole genome shotgun (WGS) entry which is preliminary data.</text>
</comment>
<protein>
    <recommendedName>
        <fullName evidence="1">Heterokaryon incompatibility domain-containing protein</fullName>
    </recommendedName>
</protein>
<proteinExistence type="predicted"/>
<dbReference type="Proteomes" id="UP001166286">
    <property type="component" value="Unassembled WGS sequence"/>
</dbReference>
<evidence type="ECO:0000313" key="3">
    <source>
        <dbReference type="Proteomes" id="UP001166286"/>
    </source>
</evidence>
<reference evidence="2" key="1">
    <citation type="submission" date="2023-03" db="EMBL/GenBank/DDBJ databases">
        <title>Complete genome of Cladonia borealis.</title>
        <authorList>
            <person name="Park H."/>
        </authorList>
    </citation>
    <scope>NUCLEOTIDE SEQUENCE</scope>
    <source>
        <strain evidence="2">ANT050790</strain>
    </source>
</reference>
<gene>
    <name evidence="2" type="ORF">JMJ35_006895</name>
</gene>